<reference evidence="3 4" key="1">
    <citation type="submission" date="2019-03" db="EMBL/GenBank/DDBJ databases">
        <title>Luteimonas zhaokaii sp.nov., isolated from the rectal contents of Plateau pika in Yushu, Qinghai Province, China.</title>
        <authorList>
            <person name="Zhang G."/>
        </authorList>
    </citation>
    <scope>NUCLEOTIDE SEQUENCE [LARGE SCALE GENOMIC DNA]</scope>
    <source>
        <strain evidence="3 4">THG-MD21</strain>
    </source>
</reference>
<name>A0A4R5U739_9GAMM</name>
<dbReference type="Pfam" id="PF21687">
    <property type="entry name" value="T2SSK_1st"/>
    <property type="match status" value="1"/>
</dbReference>
<proteinExistence type="predicted"/>
<evidence type="ECO:0000313" key="3">
    <source>
        <dbReference type="EMBL" id="TDK29978.1"/>
    </source>
</evidence>
<dbReference type="OrthoDB" id="6388271at2"/>
<evidence type="ECO:0000256" key="1">
    <source>
        <dbReference type="SAM" id="Phobius"/>
    </source>
</evidence>
<sequence length="420" mass="45787">MPGSRISVLTACGAKAGRLHPMTRSGCRSWSASRQLQIGACCTGSCRCWPTPFPPASCAQMNSKPVASRLCVRPQNGFVLAVTLWILAGIAIAVGLMTVWSLDQVAQARIGHERLQDEIALSGSRDTLLYIAATRELTLAGLPVRPLDDDQVALRRLDEFGALIRDPIGTEMRLDDTPYAGMPGALFAIQDEAGLYPLSPWMTGRGLDRFLVHQGVEEAAVPRLRDALLDYMDSDDLTRLNGAESREYERAGRPPPANRRLLTPGELGNVLGWDALGPDVLDAIVARVTPYYAGAINPNTMPADMLPIWVSGCPEACDRIVAARRSQPFRSALDMQMRLGVLLPGGDAGDYRFLADQTLRMTLWGRSGAAWRMHVRLTPLADKQGPWSIMAAYPIVRPSIHDPAEDTGSEFFADPTALRE</sequence>
<organism evidence="3 4">
    <name type="scientific">Luteimonas terrae</name>
    <dbReference type="NCBI Taxonomy" id="1530191"/>
    <lineage>
        <taxon>Bacteria</taxon>
        <taxon>Pseudomonadati</taxon>
        <taxon>Pseudomonadota</taxon>
        <taxon>Gammaproteobacteria</taxon>
        <taxon>Lysobacterales</taxon>
        <taxon>Lysobacteraceae</taxon>
        <taxon>Luteimonas</taxon>
    </lineage>
</organism>
<feature type="transmembrane region" description="Helical" evidence="1">
    <location>
        <begin position="78"/>
        <end position="100"/>
    </location>
</feature>
<keyword evidence="1" id="KW-0812">Transmembrane</keyword>
<keyword evidence="4" id="KW-1185">Reference proteome</keyword>
<evidence type="ECO:0000313" key="4">
    <source>
        <dbReference type="Proteomes" id="UP000295543"/>
    </source>
</evidence>
<dbReference type="InterPro" id="IPR049031">
    <property type="entry name" value="T2SSK_SAM-like_1st"/>
</dbReference>
<dbReference type="InterPro" id="IPR038072">
    <property type="entry name" value="GspK_central_sf"/>
</dbReference>
<dbReference type="Gene3D" id="1.10.40.60">
    <property type="entry name" value="EpsJ-like"/>
    <property type="match status" value="1"/>
</dbReference>
<dbReference type="EMBL" id="SMTG01000005">
    <property type="protein sequence ID" value="TDK29978.1"/>
    <property type="molecule type" value="Genomic_DNA"/>
</dbReference>
<feature type="domain" description="T2SS protein K first SAM-like" evidence="2">
    <location>
        <begin position="207"/>
        <end position="276"/>
    </location>
</feature>
<comment type="caution">
    <text evidence="3">The sequence shown here is derived from an EMBL/GenBank/DDBJ whole genome shotgun (WGS) entry which is preliminary data.</text>
</comment>
<evidence type="ECO:0000259" key="2">
    <source>
        <dbReference type="Pfam" id="PF21687"/>
    </source>
</evidence>
<dbReference type="SUPFAM" id="SSF158544">
    <property type="entry name" value="GspK insert domain-like"/>
    <property type="match status" value="1"/>
</dbReference>
<keyword evidence="1" id="KW-0472">Membrane</keyword>
<dbReference type="Proteomes" id="UP000295543">
    <property type="component" value="Unassembled WGS sequence"/>
</dbReference>
<keyword evidence="1" id="KW-1133">Transmembrane helix</keyword>
<protein>
    <recommendedName>
        <fullName evidence="2">T2SS protein K first SAM-like domain-containing protein</fullName>
    </recommendedName>
</protein>
<accession>A0A4R5U739</accession>
<dbReference type="AlphaFoldDB" id="A0A4R5U739"/>
<gene>
    <name evidence="3" type="ORF">E2F49_12290</name>
</gene>